<dbReference type="SUPFAM" id="SSF53474">
    <property type="entry name" value="alpha/beta-Hydrolases"/>
    <property type="match status" value="1"/>
</dbReference>
<dbReference type="Gene3D" id="1.20.1440.110">
    <property type="entry name" value="acylaminoacyl peptidase"/>
    <property type="match status" value="1"/>
</dbReference>
<dbReference type="Gene3D" id="3.40.50.1820">
    <property type="entry name" value="alpha/beta hydrolase"/>
    <property type="match status" value="1"/>
</dbReference>
<dbReference type="GO" id="GO:0016787">
    <property type="term" value="F:hydrolase activity"/>
    <property type="evidence" value="ECO:0007669"/>
    <property type="project" value="UniProtKB-KW"/>
</dbReference>
<protein>
    <submittedName>
        <fullName evidence="3">Pimeloyl-ACP methyl ester carboxylesterase</fullName>
    </submittedName>
</protein>
<accession>A0A7W3LTL8</accession>
<proteinExistence type="inferred from homology"/>
<evidence type="ECO:0000256" key="1">
    <source>
        <dbReference type="ARBA" id="ARBA00008645"/>
    </source>
</evidence>
<evidence type="ECO:0000313" key="4">
    <source>
        <dbReference type="Proteomes" id="UP000572680"/>
    </source>
</evidence>
<dbReference type="InterPro" id="IPR010520">
    <property type="entry name" value="FrsA-like"/>
</dbReference>
<dbReference type="AlphaFoldDB" id="A0A7W3LTL8"/>
<organism evidence="3 4">
    <name type="scientific">Actinomadura namibiensis</name>
    <dbReference type="NCBI Taxonomy" id="182080"/>
    <lineage>
        <taxon>Bacteria</taxon>
        <taxon>Bacillati</taxon>
        <taxon>Actinomycetota</taxon>
        <taxon>Actinomycetes</taxon>
        <taxon>Streptosporangiales</taxon>
        <taxon>Thermomonosporaceae</taxon>
        <taxon>Actinomadura</taxon>
    </lineage>
</organism>
<dbReference type="EMBL" id="JACJIA010000008">
    <property type="protein sequence ID" value="MBA8953985.1"/>
    <property type="molecule type" value="Genomic_DNA"/>
</dbReference>
<dbReference type="PANTHER" id="PTHR22946">
    <property type="entry name" value="DIENELACTONE HYDROLASE DOMAIN-CONTAINING PROTEIN-RELATED"/>
    <property type="match status" value="1"/>
</dbReference>
<dbReference type="InterPro" id="IPR029058">
    <property type="entry name" value="AB_hydrolase_fold"/>
</dbReference>
<dbReference type="RefSeq" id="WP_312898127.1">
    <property type="nucleotide sequence ID" value="NZ_BAAALP010000001.1"/>
</dbReference>
<keyword evidence="2" id="KW-0378">Hydrolase</keyword>
<reference evidence="3 4" key="1">
    <citation type="submission" date="2020-08" db="EMBL/GenBank/DDBJ databases">
        <title>Genomic Encyclopedia of Type Strains, Phase IV (KMG-IV): sequencing the most valuable type-strain genomes for metagenomic binning, comparative biology and taxonomic classification.</title>
        <authorList>
            <person name="Goeker M."/>
        </authorList>
    </citation>
    <scope>NUCLEOTIDE SEQUENCE [LARGE SCALE GENOMIC DNA]</scope>
    <source>
        <strain evidence="3 4">DSM 44197</strain>
    </source>
</reference>
<evidence type="ECO:0000313" key="3">
    <source>
        <dbReference type="EMBL" id="MBA8953985.1"/>
    </source>
</evidence>
<keyword evidence="4" id="KW-1185">Reference proteome</keyword>
<dbReference type="Pfam" id="PF06500">
    <property type="entry name" value="FrsA-like"/>
    <property type="match status" value="1"/>
</dbReference>
<name>A0A7W3LTL8_ACTNM</name>
<gene>
    <name evidence="3" type="ORF">HNR61_005639</name>
</gene>
<dbReference type="PANTHER" id="PTHR22946:SF12">
    <property type="entry name" value="CONIDIAL PIGMENT BIOSYNTHESIS PROTEIN AYG1 (AFU_ORTHOLOGUE AFUA_2G17550)"/>
    <property type="match status" value="1"/>
</dbReference>
<sequence>MTDLTYFRDANRSRVTAAGIDTFRYERVTGRLDALDEWTPAFVRTARECLAEAENAAGPVSAGDAYREAALWFHFAAILPDPDALAAEAEADRALERAFALLEPTAERVTGADFTGWLRRPATPGRAPLAVVVPGMDSSKEEFTPVGDALLRRGLAVLAIDGPGQGALATAGRLEPDYHEVVGRALDAVSGRDDVDADNAGVIGLSLGGFYAAVTAAREPRVRAAATVSGPYRLTWDDTPAFVHATLTLRAGGERAARAFAGRVDLAGTAAGIGVPLLVVEGGTDVIPGVVNGAPLAAEAPRGSYLLVPEGDHLVGNVRHRWLPAAADHLANGLSGPAAP</sequence>
<dbReference type="Proteomes" id="UP000572680">
    <property type="component" value="Unassembled WGS sequence"/>
</dbReference>
<dbReference type="InterPro" id="IPR050261">
    <property type="entry name" value="FrsA_esterase"/>
</dbReference>
<evidence type="ECO:0000256" key="2">
    <source>
        <dbReference type="ARBA" id="ARBA00022801"/>
    </source>
</evidence>
<comment type="similarity">
    <text evidence="1">Belongs to the AB hydrolase superfamily.</text>
</comment>
<comment type="caution">
    <text evidence="3">The sequence shown here is derived from an EMBL/GenBank/DDBJ whole genome shotgun (WGS) entry which is preliminary data.</text>
</comment>